<dbReference type="GO" id="GO:0016020">
    <property type="term" value="C:membrane"/>
    <property type="evidence" value="ECO:0007669"/>
    <property type="project" value="UniProtKB-SubCell"/>
</dbReference>
<feature type="transmembrane region" description="Helical" evidence="6">
    <location>
        <begin position="197"/>
        <end position="216"/>
    </location>
</feature>
<keyword evidence="3 6" id="KW-0812">Transmembrane</keyword>
<feature type="transmembrane region" description="Helical" evidence="6">
    <location>
        <begin position="356"/>
        <end position="377"/>
    </location>
</feature>
<evidence type="ECO:0000313" key="8">
    <source>
        <dbReference type="Proteomes" id="UP001063166"/>
    </source>
</evidence>
<feature type="transmembrane region" description="Helical" evidence="6">
    <location>
        <begin position="300"/>
        <end position="324"/>
    </location>
</feature>
<feature type="transmembrane region" description="Helical" evidence="6">
    <location>
        <begin position="484"/>
        <end position="504"/>
    </location>
</feature>
<keyword evidence="4 6" id="KW-1133">Transmembrane helix</keyword>
<keyword evidence="2" id="KW-0813">Transport</keyword>
<feature type="transmembrane region" description="Helical" evidence="6">
    <location>
        <begin position="223"/>
        <end position="243"/>
    </location>
</feature>
<feature type="transmembrane region" description="Helical" evidence="6">
    <location>
        <begin position="149"/>
        <end position="169"/>
    </location>
</feature>
<organism evidence="7 8">
    <name type="scientific">Lyophyllum shimeji</name>
    <name type="common">Hon-shimeji</name>
    <name type="synonym">Tricholoma shimeji</name>
    <dbReference type="NCBI Taxonomy" id="47721"/>
    <lineage>
        <taxon>Eukaryota</taxon>
        <taxon>Fungi</taxon>
        <taxon>Dikarya</taxon>
        <taxon>Basidiomycota</taxon>
        <taxon>Agaricomycotina</taxon>
        <taxon>Agaricomycetes</taxon>
        <taxon>Agaricomycetidae</taxon>
        <taxon>Agaricales</taxon>
        <taxon>Tricholomatineae</taxon>
        <taxon>Lyophyllaceae</taxon>
        <taxon>Lyophyllum</taxon>
    </lineage>
</organism>
<evidence type="ECO:0000256" key="4">
    <source>
        <dbReference type="ARBA" id="ARBA00022989"/>
    </source>
</evidence>
<feature type="transmembrane region" description="Helical" evidence="6">
    <location>
        <begin position="449"/>
        <end position="472"/>
    </location>
</feature>
<accession>A0A9P3PN06</accession>
<dbReference type="PANTHER" id="PTHR45649">
    <property type="entry name" value="AMINO-ACID PERMEASE BAT1"/>
    <property type="match status" value="1"/>
</dbReference>
<dbReference type="Gene3D" id="1.20.1740.10">
    <property type="entry name" value="Amino acid/polyamine transporter I"/>
    <property type="match status" value="1"/>
</dbReference>
<keyword evidence="5 6" id="KW-0472">Membrane</keyword>
<proteinExistence type="predicted"/>
<dbReference type="Proteomes" id="UP001063166">
    <property type="component" value="Unassembled WGS sequence"/>
</dbReference>
<gene>
    <name evidence="7" type="ORF">LshimejAT787_0600400</name>
</gene>
<feature type="transmembrane region" description="Helical" evidence="6">
    <location>
        <begin position="71"/>
        <end position="92"/>
    </location>
</feature>
<dbReference type="OrthoDB" id="4476201at2759"/>
<dbReference type="PROSITE" id="PS00218">
    <property type="entry name" value="AMINO_ACID_PERMEASE_1"/>
    <property type="match status" value="1"/>
</dbReference>
<evidence type="ECO:0000256" key="1">
    <source>
        <dbReference type="ARBA" id="ARBA00004141"/>
    </source>
</evidence>
<dbReference type="GO" id="GO:0006865">
    <property type="term" value="P:amino acid transport"/>
    <property type="evidence" value="ECO:0007669"/>
    <property type="project" value="InterPro"/>
</dbReference>
<evidence type="ECO:0000256" key="6">
    <source>
        <dbReference type="SAM" id="Phobius"/>
    </source>
</evidence>
<keyword evidence="8" id="KW-1185">Reference proteome</keyword>
<dbReference type="AlphaFoldDB" id="A0A9P3PN06"/>
<name>A0A9P3PN06_LYOSH</name>
<dbReference type="InterPro" id="IPR004840">
    <property type="entry name" value="Amino_acid_permease_CS"/>
</dbReference>
<dbReference type="Pfam" id="PF13520">
    <property type="entry name" value="AA_permease_2"/>
    <property type="match status" value="1"/>
</dbReference>
<sequence>MEVELSDDSCRRFLSRKSPLLHQIAPSLLKPEPYDAIMSSVNSSPTRRLPDDHLAATPGYKQEFKRKFTSLEIFGVSFPVIALVPSIASVLFNSIPNGGGPAMVWGWAVASLFMLLVAISMAELASAVPSSGGLYFWTYSLSSPRWRGFLCWIVGNANTIGCISAFASIDWGCAEQIMAVATFGSEYAVEGTAAQIFGLYSAIVLTHIALCCLGTTAHARLQVLYLVLNVLLCLVIVIALPLATPNKNTAKFALWDFTNINGWPDSYAFILSLLAPLWTIGSPDVGGPISDEASNAATAVPWAIVLATFGAGVLGWAINVSLAFCMGTDLRSLYDSGRGQPMAQILSYSFGRKGTLAVWAMIVVVQYMMGTSMLLVASHQTFLLSRDSTLPFSAWLYKINRFTGTPVNAVVFNDAVFSLSIIPWYIALAIPIAARFLGANTFKPGPFSLGIFSLPVAVVSLSFMLVVSFFFLFPTSPNPTAEEMNYTVVVLGLAMALSIAWYYFPRYGGVHWFTGPVLDVDLESGSKGNS</sequence>
<feature type="transmembrane region" description="Helical" evidence="6">
    <location>
        <begin position="415"/>
        <end position="437"/>
    </location>
</feature>
<evidence type="ECO:0000313" key="7">
    <source>
        <dbReference type="EMBL" id="GLB38878.1"/>
    </source>
</evidence>
<feature type="transmembrane region" description="Helical" evidence="6">
    <location>
        <begin position="104"/>
        <end position="137"/>
    </location>
</feature>
<comment type="caution">
    <text evidence="7">The sequence shown here is derived from an EMBL/GenBank/DDBJ whole genome shotgun (WGS) entry which is preliminary data.</text>
</comment>
<evidence type="ECO:0000256" key="3">
    <source>
        <dbReference type="ARBA" id="ARBA00022692"/>
    </source>
</evidence>
<dbReference type="GO" id="GO:0022857">
    <property type="term" value="F:transmembrane transporter activity"/>
    <property type="evidence" value="ECO:0007669"/>
    <property type="project" value="InterPro"/>
</dbReference>
<comment type="subcellular location">
    <subcellularLocation>
        <location evidence="1">Membrane</location>
        <topology evidence="1">Multi-pass membrane protein</topology>
    </subcellularLocation>
</comment>
<evidence type="ECO:0000256" key="2">
    <source>
        <dbReference type="ARBA" id="ARBA00022448"/>
    </source>
</evidence>
<dbReference type="PIRSF" id="PIRSF006060">
    <property type="entry name" value="AA_transporter"/>
    <property type="match status" value="1"/>
</dbReference>
<dbReference type="PANTHER" id="PTHR45649:SF6">
    <property type="entry name" value="GABA-SPECIFIC PERMEASE"/>
    <property type="match status" value="1"/>
</dbReference>
<dbReference type="EMBL" id="BRPK01000006">
    <property type="protein sequence ID" value="GLB38878.1"/>
    <property type="molecule type" value="Genomic_DNA"/>
</dbReference>
<evidence type="ECO:0000256" key="5">
    <source>
        <dbReference type="ARBA" id="ARBA00023136"/>
    </source>
</evidence>
<reference evidence="7" key="1">
    <citation type="submission" date="2022-07" db="EMBL/GenBank/DDBJ databases">
        <title>The genome of Lyophyllum shimeji provides insight into the initial evolution of ectomycorrhizal fungal genome.</title>
        <authorList>
            <person name="Kobayashi Y."/>
            <person name="Shibata T."/>
            <person name="Hirakawa H."/>
            <person name="Shigenobu S."/>
            <person name="Nishiyama T."/>
            <person name="Yamada A."/>
            <person name="Hasebe M."/>
            <person name="Kawaguchi M."/>
        </authorList>
    </citation>
    <scope>NUCLEOTIDE SEQUENCE</scope>
    <source>
        <strain evidence="7">AT787</strain>
    </source>
</reference>
<protein>
    <submittedName>
        <fullName evidence="7">Apc amino acid permease</fullName>
    </submittedName>
</protein>
<dbReference type="InterPro" id="IPR002293">
    <property type="entry name" value="AA/rel_permease1"/>
</dbReference>